<sequence length="228" mass="24579">MLTLDQVNSKSAARLGGLHPALLAAANVLIQRCYVRGIPIVITQGLRTIAEQNALYALGRTKKGAIVTNARGGSSFHNYGLAIDFALLLPDGRNISWDMSRDGDGDKLADWQEVVQEAKKLGLEWGGDWTSFKDYSHFQMAFGLTIQELKAGRRPAADQVKKALKRINGGEDEVNKDVEISITLNGVKLTAGVLDNGTTYVPVRALAEALGAKVTYDPASKTVNVVTV</sequence>
<feature type="domain" description="Peptidase M15C" evidence="2">
    <location>
        <begin position="70"/>
        <end position="140"/>
    </location>
</feature>
<dbReference type="InterPro" id="IPR009045">
    <property type="entry name" value="Zn_M74/Hedgehog-like"/>
</dbReference>
<dbReference type="HOGENOM" id="CLU_073296_0_0_9"/>
<proteinExistence type="predicted"/>
<dbReference type="Gene3D" id="3.30.1380.10">
    <property type="match status" value="1"/>
</dbReference>
<keyword evidence="4" id="KW-1185">Reference proteome</keyword>
<dbReference type="SUPFAM" id="SSF55166">
    <property type="entry name" value="Hedgehog/DD-peptidase"/>
    <property type="match status" value="1"/>
</dbReference>
<dbReference type="MEROPS" id="M15.A05"/>
<dbReference type="OrthoDB" id="9799970at2"/>
<dbReference type="eggNOG" id="COG1876">
    <property type="taxonomic scope" value="Bacteria"/>
</dbReference>
<evidence type="ECO:0000313" key="3">
    <source>
        <dbReference type="EMBL" id="AIQ70404.1"/>
    </source>
</evidence>
<accession>A0A089NMY2</accession>
<dbReference type="AlphaFoldDB" id="A0A089NMY2"/>
<evidence type="ECO:0000259" key="2">
    <source>
        <dbReference type="Pfam" id="PF13539"/>
    </source>
</evidence>
<dbReference type="Pfam" id="PF07833">
    <property type="entry name" value="Cu_amine_oxidN1"/>
    <property type="match status" value="1"/>
</dbReference>
<feature type="domain" description="Copper amine oxidase-like N-terminal" evidence="1">
    <location>
        <begin position="185"/>
        <end position="225"/>
    </location>
</feature>
<dbReference type="EMBL" id="CP009287">
    <property type="protein sequence ID" value="AIQ70404.1"/>
    <property type="molecule type" value="Genomic_DNA"/>
</dbReference>
<protein>
    <recommendedName>
        <fullName evidence="5">Peptidase M15</fullName>
    </recommendedName>
</protein>
<dbReference type="KEGG" id="pgm:PGRAT_24315"/>
<dbReference type="CDD" id="cd14845">
    <property type="entry name" value="L-Ala-D-Glu_peptidase_like"/>
    <property type="match status" value="1"/>
</dbReference>
<evidence type="ECO:0000313" key="4">
    <source>
        <dbReference type="Proteomes" id="UP000029500"/>
    </source>
</evidence>
<dbReference type="STRING" id="189425.PGRAT_24315"/>
<dbReference type="InterPro" id="IPR036582">
    <property type="entry name" value="Mao_N_sf"/>
</dbReference>
<dbReference type="RefSeq" id="WP_025704825.1">
    <property type="nucleotide sequence ID" value="NZ_CP009287.1"/>
</dbReference>
<dbReference type="GO" id="GO:0008233">
    <property type="term" value="F:peptidase activity"/>
    <property type="evidence" value="ECO:0007669"/>
    <property type="project" value="InterPro"/>
</dbReference>
<dbReference type="InterPro" id="IPR012854">
    <property type="entry name" value="Cu_amine_oxidase-like_N"/>
</dbReference>
<evidence type="ECO:0000259" key="1">
    <source>
        <dbReference type="Pfam" id="PF07833"/>
    </source>
</evidence>
<dbReference type="Proteomes" id="UP000029500">
    <property type="component" value="Chromosome"/>
</dbReference>
<dbReference type="SUPFAM" id="SSF55383">
    <property type="entry name" value="Copper amine oxidase, domain N"/>
    <property type="match status" value="1"/>
</dbReference>
<reference evidence="3 4" key="1">
    <citation type="submission" date="2014-08" db="EMBL/GenBank/DDBJ databases">
        <title>Comparative genomics of the Paenibacillus odorifer group.</title>
        <authorList>
            <person name="den Bakker H.C."/>
            <person name="Tsai Y.-C."/>
            <person name="Martin N."/>
            <person name="Korlach J."/>
            <person name="Wiedmann M."/>
        </authorList>
    </citation>
    <scope>NUCLEOTIDE SEQUENCE [LARGE SCALE GENOMIC DNA]</scope>
    <source>
        <strain evidence="3 4">DSM 15220</strain>
    </source>
</reference>
<dbReference type="Pfam" id="PF13539">
    <property type="entry name" value="Peptidase_M15_4"/>
    <property type="match status" value="1"/>
</dbReference>
<name>A0A089NMY2_9BACL</name>
<gene>
    <name evidence="3" type="ORF">PGRAT_24315</name>
</gene>
<dbReference type="InterPro" id="IPR039561">
    <property type="entry name" value="Peptidase_M15C"/>
</dbReference>
<evidence type="ECO:0008006" key="5">
    <source>
        <dbReference type="Google" id="ProtNLM"/>
    </source>
</evidence>
<organism evidence="3 4">
    <name type="scientific">Paenibacillus graminis</name>
    <dbReference type="NCBI Taxonomy" id="189425"/>
    <lineage>
        <taxon>Bacteria</taxon>
        <taxon>Bacillati</taxon>
        <taxon>Bacillota</taxon>
        <taxon>Bacilli</taxon>
        <taxon>Bacillales</taxon>
        <taxon>Paenibacillaceae</taxon>
        <taxon>Paenibacillus</taxon>
    </lineage>
</organism>